<evidence type="ECO:0000313" key="7">
    <source>
        <dbReference type="EMBL" id="CAH3023788.1"/>
    </source>
</evidence>
<keyword evidence="3" id="KW-0106">Calcium</keyword>
<keyword evidence="8" id="KW-1185">Reference proteome</keyword>
<feature type="region of interest" description="Disordered" evidence="4">
    <location>
        <begin position="188"/>
        <end position="309"/>
    </location>
</feature>
<evidence type="ECO:0000256" key="5">
    <source>
        <dbReference type="SAM" id="SignalP"/>
    </source>
</evidence>
<reference evidence="7 8" key="1">
    <citation type="submission" date="2022-05" db="EMBL/GenBank/DDBJ databases">
        <authorList>
            <consortium name="Genoscope - CEA"/>
            <person name="William W."/>
        </authorList>
    </citation>
    <scope>NUCLEOTIDE SEQUENCE [LARGE SCALE GENOMIC DNA]</scope>
</reference>
<dbReference type="Gene3D" id="1.10.238.10">
    <property type="entry name" value="EF-hand"/>
    <property type="match status" value="1"/>
</dbReference>
<dbReference type="InterPro" id="IPR002048">
    <property type="entry name" value="EF_hand_dom"/>
</dbReference>
<feature type="compositionally biased region" description="Low complexity" evidence="4">
    <location>
        <begin position="199"/>
        <end position="241"/>
    </location>
</feature>
<dbReference type="SUPFAM" id="SSF47473">
    <property type="entry name" value="EF-hand"/>
    <property type="match status" value="1"/>
</dbReference>
<sequence length="309" mass="36119">MMMISEVAPARYLLLFCFIYPLFYWKADAENVPGNQGGLSDEDTSQFHDKMANERKHLLAHLADRMDLDGEGLRHIQRHFGQQAGDAKQDLKDVANGDNTKGIFYFFKFHDYDDNQKLDGLEWMQALTDFHEEDDNKDEFKEGGKMFLEHEAEAIVDELLSKHDKNDDGMIDFIELMNQNVNSFMTELDKPAPEDAGPENNEQQQQNEETQSSLEQEFNKLQQAQQGQNQGQQEDQQQQPHQEQKHDQDNQEKEQQTQEDQQQKENNQQESLSEETQGEQEVNQEQQENEPKNEPSSLEEEYNRQQEQS</sequence>
<dbReference type="InterPro" id="IPR052110">
    <property type="entry name" value="MCFD2-like"/>
</dbReference>
<dbReference type="PANTHER" id="PTHR23104:SF13">
    <property type="entry name" value="EF-HAND DOMAIN-CONTAINING PROTEIN"/>
    <property type="match status" value="1"/>
</dbReference>
<evidence type="ECO:0000256" key="4">
    <source>
        <dbReference type="SAM" id="MobiDB-lite"/>
    </source>
</evidence>
<organism evidence="7 8">
    <name type="scientific">Porites evermanni</name>
    <dbReference type="NCBI Taxonomy" id="104178"/>
    <lineage>
        <taxon>Eukaryota</taxon>
        <taxon>Metazoa</taxon>
        <taxon>Cnidaria</taxon>
        <taxon>Anthozoa</taxon>
        <taxon>Hexacorallia</taxon>
        <taxon>Scleractinia</taxon>
        <taxon>Fungiina</taxon>
        <taxon>Poritidae</taxon>
        <taxon>Porites</taxon>
    </lineage>
</organism>
<dbReference type="InterPro" id="IPR018247">
    <property type="entry name" value="EF_Hand_1_Ca_BS"/>
</dbReference>
<dbReference type="EMBL" id="CALNXI010000275">
    <property type="protein sequence ID" value="CAH3023788.1"/>
    <property type="molecule type" value="Genomic_DNA"/>
</dbReference>
<dbReference type="Proteomes" id="UP001159427">
    <property type="component" value="Unassembled WGS sequence"/>
</dbReference>
<proteinExistence type="predicted"/>
<feature type="compositionally biased region" description="Low complexity" evidence="4">
    <location>
        <begin position="258"/>
        <end position="271"/>
    </location>
</feature>
<keyword evidence="1 5" id="KW-0732">Signal</keyword>
<feature type="domain" description="EF-hand" evidence="6">
    <location>
        <begin position="151"/>
        <end position="186"/>
    </location>
</feature>
<dbReference type="PROSITE" id="PS50222">
    <property type="entry name" value="EF_HAND_2"/>
    <property type="match status" value="1"/>
</dbReference>
<dbReference type="InterPro" id="IPR011992">
    <property type="entry name" value="EF-hand-dom_pair"/>
</dbReference>
<keyword evidence="2" id="KW-0677">Repeat</keyword>
<accession>A0ABN8MA20</accession>
<dbReference type="PANTHER" id="PTHR23104">
    <property type="entry name" value="MULTIPLE COAGULATION FACTOR DEFICIENCY PROTEIN 2 NEURAL STEM CELL DERIVED NEURONAL SURVIVAL PROTEIN"/>
    <property type="match status" value="1"/>
</dbReference>
<feature type="chain" id="PRO_5046295112" description="EF-hand domain-containing protein" evidence="5">
    <location>
        <begin position="30"/>
        <end position="309"/>
    </location>
</feature>
<comment type="caution">
    <text evidence="7">The sequence shown here is derived from an EMBL/GenBank/DDBJ whole genome shotgun (WGS) entry which is preliminary data.</text>
</comment>
<gene>
    <name evidence="7" type="ORF">PEVE_00020513</name>
</gene>
<name>A0ABN8MA20_9CNID</name>
<protein>
    <recommendedName>
        <fullName evidence="6">EF-hand domain-containing protein</fullName>
    </recommendedName>
</protein>
<feature type="signal peptide" evidence="5">
    <location>
        <begin position="1"/>
        <end position="29"/>
    </location>
</feature>
<feature type="compositionally biased region" description="Basic and acidic residues" evidence="4">
    <location>
        <begin position="242"/>
        <end position="256"/>
    </location>
</feature>
<evidence type="ECO:0000256" key="2">
    <source>
        <dbReference type="ARBA" id="ARBA00022737"/>
    </source>
</evidence>
<evidence type="ECO:0000259" key="6">
    <source>
        <dbReference type="PROSITE" id="PS50222"/>
    </source>
</evidence>
<evidence type="ECO:0000313" key="8">
    <source>
        <dbReference type="Proteomes" id="UP001159427"/>
    </source>
</evidence>
<evidence type="ECO:0000256" key="3">
    <source>
        <dbReference type="ARBA" id="ARBA00022837"/>
    </source>
</evidence>
<evidence type="ECO:0000256" key="1">
    <source>
        <dbReference type="ARBA" id="ARBA00022729"/>
    </source>
</evidence>
<dbReference type="PROSITE" id="PS00018">
    <property type="entry name" value="EF_HAND_1"/>
    <property type="match status" value="2"/>
</dbReference>